<evidence type="ECO:0000259" key="2">
    <source>
        <dbReference type="PROSITE" id="PS50966"/>
    </source>
</evidence>
<reference evidence="3 4" key="1">
    <citation type="submission" date="2022-09" db="EMBL/GenBank/DDBJ databases">
        <title>Enrichment on poylsaccharides allowed isolation of novel metabolic and taxonomic groups of Haloarchaea.</title>
        <authorList>
            <person name="Sorokin D.Y."/>
            <person name="Elcheninov A.G."/>
            <person name="Khizhniak T.V."/>
            <person name="Kolganova T.V."/>
            <person name="Kublanov I.V."/>
        </authorList>
    </citation>
    <scope>NUCLEOTIDE SEQUENCE [LARGE SCALE GENOMIC DNA]</scope>
    <source>
        <strain evidence="3 4">AArc-m2/3/4</strain>
    </source>
</reference>
<dbReference type="PROSITE" id="PS50966">
    <property type="entry name" value="ZF_SWIM"/>
    <property type="match status" value="1"/>
</dbReference>
<dbReference type="InterPro" id="IPR007527">
    <property type="entry name" value="Znf_SWIM"/>
</dbReference>
<accession>A0ABT2QIX3</accession>
<protein>
    <submittedName>
        <fullName evidence="3">SWIM zinc finger family protein</fullName>
    </submittedName>
</protein>
<dbReference type="Pfam" id="PF04434">
    <property type="entry name" value="SWIM"/>
    <property type="match status" value="1"/>
</dbReference>
<evidence type="ECO:0000256" key="1">
    <source>
        <dbReference type="PROSITE-ProRule" id="PRU00325"/>
    </source>
</evidence>
<dbReference type="Proteomes" id="UP001320972">
    <property type="component" value="Unassembled WGS sequence"/>
</dbReference>
<comment type="caution">
    <text evidence="3">The sequence shown here is derived from an EMBL/GenBank/DDBJ whole genome shotgun (WGS) entry which is preliminary data.</text>
</comment>
<keyword evidence="1" id="KW-0862">Zinc</keyword>
<keyword evidence="1" id="KW-0479">Metal-binding</keyword>
<proteinExistence type="predicted"/>
<keyword evidence="4" id="KW-1185">Reference proteome</keyword>
<dbReference type="RefSeq" id="WP_338008778.1">
    <property type="nucleotide sequence ID" value="NZ_JAOPKB010000014.1"/>
</dbReference>
<keyword evidence="1" id="KW-0863">Zinc-finger</keyword>
<sequence length="176" mass="19789">MTTYTPSSEECNDLDARDVRALTEVMSVLDEQDPRICGADDLYLVVSGSGREYLVDIREGACECPDFQYNLPTKDGRRLCKHAARITYETGMRPIPSWVDPNALDDQIGMHVDAEPVFARDLEEDHEEIESDDSASRAIADGGRERPVDCCCQGDLPCYMCWREGFREPAEEGDDQ</sequence>
<organism evidence="3 4">
    <name type="scientific">Natronoglomus mannanivorans</name>
    <dbReference type="NCBI Taxonomy" id="2979990"/>
    <lineage>
        <taxon>Archaea</taxon>
        <taxon>Methanobacteriati</taxon>
        <taxon>Methanobacteriota</taxon>
        <taxon>Stenosarchaea group</taxon>
        <taxon>Halobacteria</taxon>
        <taxon>Halobacteriales</taxon>
        <taxon>Natrialbaceae</taxon>
        <taxon>Natronoglomus</taxon>
    </lineage>
</organism>
<feature type="domain" description="SWIM-type" evidence="2">
    <location>
        <begin position="53"/>
        <end position="91"/>
    </location>
</feature>
<evidence type="ECO:0000313" key="3">
    <source>
        <dbReference type="EMBL" id="MCU4974862.1"/>
    </source>
</evidence>
<dbReference type="EMBL" id="JAOPKB010000014">
    <property type="protein sequence ID" value="MCU4974862.1"/>
    <property type="molecule type" value="Genomic_DNA"/>
</dbReference>
<gene>
    <name evidence="3" type="ORF">OB955_19260</name>
</gene>
<name>A0ABT2QIX3_9EURY</name>
<evidence type="ECO:0000313" key="4">
    <source>
        <dbReference type="Proteomes" id="UP001320972"/>
    </source>
</evidence>